<dbReference type="AlphaFoldDB" id="A0A9W7H4W4"/>
<protein>
    <submittedName>
        <fullName evidence="1">Uncharacterized protein</fullName>
    </submittedName>
</protein>
<proteinExistence type="predicted"/>
<organism evidence="1 2">
    <name type="scientific">Hibiscus trionum</name>
    <name type="common">Flower of an hour</name>
    <dbReference type="NCBI Taxonomy" id="183268"/>
    <lineage>
        <taxon>Eukaryota</taxon>
        <taxon>Viridiplantae</taxon>
        <taxon>Streptophyta</taxon>
        <taxon>Embryophyta</taxon>
        <taxon>Tracheophyta</taxon>
        <taxon>Spermatophyta</taxon>
        <taxon>Magnoliopsida</taxon>
        <taxon>eudicotyledons</taxon>
        <taxon>Gunneridae</taxon>
        <taxon>Pentapetalae</taxon>
        <taxon>rosids</taxon>
        <taxon>malvids</taxon>
        <taxon>Malvales</taxon>
        <taxon>Malvaceae</taxon>
        <taxon>Malvoideae</taxon>
        <taxon>Hibiscus</taxon>
    </lineage>
</organism>
<comment type="caution">
    <text evidence="1">The sequence shown here is derived from an EMBL/GenBank/DDBJ whole genome shotgun (WGS) entry which is preliminary data.</text>
</comment>
<sequence>MMGYDYVVSYKKGIDNVVADVLSRKPLMENSKLMAITSVTTGVIKRVAETWFKDEKLKKIIAALERGSTHHSKYSCDGRLLKRKGKSVVEEDPELKTELISYFHGSAIGGSFRGRGNYQKVGRYF</sequence>
<dbReference type="EMBL" id="BSYR01000008">
    <property type="protein sequence ID" value="GMI70478.1"/>
    <property type="molecule type" value="Genomic_DNA"/>
</dbReference>
<name>A0A9W7H4W4_HIBTR</name>
<dbReference type="OrthoDB" id="2013610at2759"/>
<reference evidence="1" key="1">
    <citation type="submission" date="2023-05" db="EMBL/GenBank/DDBJ databases">
        <title>Genome and transcriptome analyses reveal genes involved in the formation of fine ridges on petal epidermal cells in Hibiscus trionum.</title>
        <authorList>
            <person name="Koshimizu S."/>
            <person name="Masuda S."/>
            <person name="Ishii T."/>
            <person name="Shirasu K."/>
            <person name="Hoshino A."/>
            <person name="Arita M."/>
        </authorList>
    </citation>
    <scope>NUCLEOTIDE SEQUENCE</scope>
    <source>
        <strain evidence="1">Hamamatsu line</strain>
    </source>
</reference>
<evidence type="ECO:0000313" key="2">
    <source>
        <dbReference type="Proteomes" id="UP001165190"/>
    </source>
</evidence>
<accession>A0A9W7H4W4</accession>
<gene>
    <name evidence="1" type="ORF">HRI_000717100</name>
</gene>
<evidence type="ECO:0000313" key="1">
    <source>
        <dbReference type="EMBL" id="GMI70478.1"/>
    </source>
</evidence>
<dbReference type="Proteomes" id="UP001165190">
    <property type="component" value="Unassembled WGS sequence"/>
</dbReference>
<keyword evidence="2" id="KW-1185">Reference proteome</keyword>